<feature type="transmembrane region" description="Helical" evidence="1">
    <location>
        <begin position="189"/>
        <end position="208"/>
    </location>
</feature>
<accession>A0A6J6L546</accession>
<dbReference type="EMBL" id="CAEZVW010000004">
    <property type="protein sequence ID" value="CAB4635952.1"/>
    <property type="molecule type" value="Genomic_DNA"/>
</dbReference>
<feature type="transmembrane region" description="Helical" evidence="1">
    <location>
        <begin position="278"/>
        <end position="300"/>
    </location>
</feature>
<dbReference type="InterPro" id="IPR010293">
    <property type="entry name" value="Sbt_1"/>
</dbReference>
<reference evidence="4" key="1">
    <citation type="submission" date="2020-05" db="EMBL/GenBank/DDBJ databases">
        <authorList>
            <person name="Chiriac C."/>
            <person name="Salcher M."/>
            <person name="Ghai R."/>
            <person name="Kavagutti S V."/>
        </authorList>
    </citation>
    <scope>NUCLEOTIDE SEQUENCE</scope>
</reference>
<evidence type="ECO:0000313" key="4">
    <source>
        <dbReference type="EMBL" id="CAB4656288.1"/>
    </source>
</evidence>
<feature type="transmembrane region" description="Helical" evidence="1">
    <location>
        <begin position="119"/>
        <end position="137"/>
    </location>
</feature>
<organism evidence="4">
    <name type="scientific">freshwater metagenome</name>
    <dbReference type="NCBI Taxonomy" id="449393"/>
    <lineage>
        <taxon>unclassified sequences</taxon>
        <taxon>metagenomes</taxon>
        <taxon>ecological metagenomes</taxon>
    </lineage>
</organism>
<evidence type="ECO:0000313" key="2">
    <source>
        <dbReference type="EMBL" id="CAB4635952.1"/>
    </source>
</evidence>
<feature type="transmembrane region" description="Helical" evidence="1">
    <location>
        <begin position="214"/>
        <end position="234"/>
    </location>
</feature>
<feature type="transmembrane region" description="Helical" evidence="1">
    <location>
        <begin position="307"/>
        <end position="329"/>
    </location>
</feature>
<dbReference type="AlphaFoldDB" id="A0A6J6L546"/>
<keyword evidence="1" id="KW-0472">Membrane</keyword>
<gene>
    <name evidence="2" type="ORF">UFOPK2157_00205</name>
    <name evidence="3" type="ORF">UFOPK2228_00300</name>
    <name evidence="4" type="ORF">UFOPK2245_00906</name>
</gene>
<name>A0A6J6L546_9ZZZZ</name>
<dbReference type="EMBL" id="CAEZWF010000004">
    <property type="protein sequence ID" value="CAB4646788.1"/>
    <property type="molecule type" value="Genomic_DNA"/>
</dbReference>
<evidence type="ECO:0000313" key="3">
    <source>
        <dbReference type="EMBL" id="CAB4646788.1"/>
    </source>
</evidence>
<proteinExistence type="predicted"/>
<feature type="transmembrane region" description="Helical" evidence="1">
    <location>
        <begin position="246"/>
        <end position="272"/>
    </location>
</feature>
<feature type="transmembrane region" description="Helical" evidence="1">
    <location>
        <begin position="82"/>
        <end position="107"/>
    </location>
</feature>
<keyword evidence="1" id="KW-1133">Transmembrane helix</keyword>
<dbReference type="Pfam" id="PF05982">
    <property type="entry name" value="Sbt_1"/>
    <property type="match status" value="1"/>
</dbReference>
<sequence length="337" mass="35609">MNCISGIVQAQEGGDMQSSLDLAANNLTSVAVLLFALGFFASRINSDVRIPESVYQFISVFLLFGIGLKGGNALKDVTLSEFLAPSIATIVLGLTIPYLAFYALVFVKKLNESDRGAIAAHYGSTSLVTFTAALFFLEGSGIKVEGYATALLTIMEIPGIIMGIYLGTRHRDTKVAWNITMREVLAGKTVVLLVGGLLIGAVTTDSGYETVTPFFIDLQGGFLALFLLHLGYLAGTNWNEIKHVGFQMSVFAIVFPILMAVLGMFVANFVGLSLGGTVMLGVLCASASYIAAPAAVAVALPEAKASLALVSSIGVTFPFNLIVGIPLYLEIARMIQG</sequence>
<protein>
    <submittedName>
        <fullName evidence="4">Unannotated protein</fullName>
    </submittedName>
</protein>
<feature type="transmembrane region" description="Helical" evidence="1">
    <location>
        <begin position="149"/>
        <end position="168"/>
    </location>
</feature>
<feature type="transmembrane region" description="Helical" evidence="1">
    <location>
        <begin position="22"/>
        <end position="41"/>
    </location>
</feature>
<feature type="transmembrane region" description="Helical" evidence="1">
    <location>
        <begin position="53"/>
        <end position="70"/>
    </location>
</feature>
<dbReference type="PANTHER" id="PTHR40400">
    <property type="entry name" value="SLR1512 PROTEIN"/>
    <property type="match status" value="1"/>
</dbReference>
<evidence type="ECO:0000256" key="1">
    <source>
        <dbReference type="SAM" id="Phobius"/>
    </source>
</evidence>
<keyword evidence="1" id="KW-0812">Transmembrane</keyword>
<dbReference type="PANTHER" id="PTHR40400:SF1">
    <property type="entry name" value="SLR1512 PROTEIN"/>
    <property type="match status" value="1"/>
</dbReference>
<dbReference type="EMBL" id="CAEZWK010000027">
    <property type="protein sequence ID" value="CAB4656288.1"/>
    <property type="molecule type" value="Genomic_DNA"/>
</dbReference>